<protein>
    <submittedName>
        <fullName evidence="2">M23 family metallopeptidase</fullName>
    </submittedName>
</protein>
<evidence type="ECO:0000313" key="2">
    <source>
        <dbReference type="EMBL" id="NDK88647.1"/>
    </source>
</evidence>
<dbReference type="PANTHER" id="PTHR21666">
    <property type="entry name" value="PEPTIDASE-RELATED"/>
    <property type="match status" value="1"/>
</dbReference>
<gene>
    <name evidence="2" type="ORF">GYA93_03475</name>
</gene>
<sequence>MTTIIPVITDEVDERYDWDNDDWSTRRRTPTAEITQDILIPEGEFDRYRHEAPFDVDGAHLDTYTEPDEHVGEVTETPEFDFTRRSAGAPVRSRGKHRIAAPPHALRGGRAALVAVAAGAALAAAAHVGTSDNTPTGAPVPAANVGDAAPAVDTGPGVAMSASDQDTSMYSDQLVVGKQLAAAEAAREAAASRPLFATPIDFSKPGCAFTSLFANRWGSFHGGIDLACPLGTPIHAVTDGVVINAGPASGYGNWVQVRADDGTVTMYGHMSSSGVLVQKGQHVTAGQTIALVGNEGFSTGPHLHFEVWKNGVTKIDPAPWLATHGIKLPSYGG</sequence>
<dbReference type="CDD" id="cd12797">
    <property type="entry name" value="M23_peptidase"/>
    <property type="match status" value="1"/>
</dbReference>
<reference evidence="2 3" key="1">
    <citation type="submission" date="2020-01" db="EMBL/GenBank/DDBJ databases">
        <title>Investigation of new actinobacteria for the biodesulphurisation of diesel fuel.</title>
        <authorList>
            <person name="Athi Narayanan S.M."/>
        </authorList>
    </citation>
    <scope>NUCLEOTIDE SEQUENCE [LARGE SCALE GENOMIC DNA]</scope>
    <source>
        <strain evidence="2 3">213E</strain>
    </source>
</reference>
<feature type="domain" description="M23ase beta-sheet core" evidence="1">
    <location>
        <begin position="220"/>
        <end position="317"/>
    </location>
</feature>
<dbReference type="Gene3D" id="2.70.70.10">
    <property type="entry name" value="Glucose Permease (Domain IIA)"/>
    <property type="match status" value="1"/>
</dbReference>
<dbReference type="InterPro" id="IPR011055">
    <property type="entry name" value="Dup_hybrid_motif"/>
</dbReference>
<evidence type="ECO:0000259" key="1">
    <source>
        <dbReference type="Pfam" id="PF01551"/>
    </source>
</evidence>
<evidence type="ECO:0000313" key="3">
    <source>
        <dbReference type="Proteomes" id="UP000466307"/>
    </source>
</evidence>
<dbReference type="PANTHER" id="PTHR21666:SF270">
    <property type="entry name" value="MUREIN HYDROLASE ACTIVATOR ENVC"/>
    <property type="match status" value="1"/>
</dbReference>
<dbReference type="GO" id="GO:0004222">
    <property type="term" value="F:metalloendopeptidase activity"/>
    <property type="evidence" value="ECO:0007669"/>
    <property type="project" value="TreeGrafter"/>
</dbReference>
<dbReference type="AlphaFoldDB" id="A0A7K3LMA9"/>
<dbReference type="Pfam" id="PF01551">
    <property type="entry name" value="Peptidase_M23"/>
    <property type="match status" value="1"/>
</dbReference>
<dbReference type="Proteomes" id="UP000466307">
    <property type="component" value="Unassembled WGS sequence"/>
</dbReference>
<proteinExistence type="predicted"/>
<accession>A0A7K3LMA9</accession>
<dbReference type="EMBL" id="JAADZU010000007">
    <property type="protein sequence ID" value="NDK88647.1"/>
    <property type="molecule type" value="Genomic_DNA"/>
</dbReference>
<dbReference type="InterPro" id="IPR016047">
    <property type="entry name" value="M23ase_b-sheet_dom"/>
</dbReference>
<dbReference type="InterPro" id="IPR050570">
    <property type="entry name" value="Cell_wall_metabolism_enzyme"/>
</dbReference>
<name>A0A7K3LMA9_9ACTN</name>
<organism evidence="2 3">
    <name type="scientific">Gordonia desulfuricans</name>
    <dbReference type="NCBI Taxonomy" id="89051"/>
    <lineage>
        <taxon>Bacteria</taxon>
        <taxon>Bacillati</taxon>
        <taxon>Actinomycetota</taxon>
        <taxon>Actinomycetes</taxon>
        <taxon>Mycobacteriales</taxon>
        <taxon>Gordoniaceae</taxon>
        <taxon>Gordonia</taxon>
    </lineage>
</organism>
<keyword evidence="3" id="KW-1185">Reference proteome</keyword>
<comment type="caution">
    <text evidence="2">The sequence shown here is derived from an EMBL/GenBank/DDBJ whole genome shotgun (WGS) entry which is preliminary data.</text>
</comment>
<dbReference type="SUPFAM" id="SSF51261">
    <property type="entry name" value="Duplicated hybrid motif"/>
    <property type="match status" value="1"/>
</dbReference>